<dbReference type="Proteomes" id="UP000242180">
    <property type="component" value="Unassembled WGS sequence"/>
</dbReference>
<dbReference type="InterPro" id="IPR001680">
    <property type="entry name" value="WD40_rpt"/>
</dbReference>
<evidence type="ECO:0000256" key="6">
    <source>
        <dbReference type="PROSITE-ProRule" id="PRU00221"/>
    </source>
</evidence>
<comment type="caution">
    <text evidence="7">The sequence shown here is derived from an EMBL/GenBank/DDBJ whole genome shotgun (WGS) entry which is preliminary data.</text>
</comment>
<evidence type="ECO:0000256" key="1">
    <source>
        <dbReference type="ARBA" id="ARBA00008075"/>
    </source>
</evidence>
<dbReference type="InterPro" id="IPR015943">
    <property type="entry name" value="WD40/YVTN_repeat-like_dom_sf"/>
</dbReference>
<evidence type="ECO:0000313" key="7">
    <source>
        <dbReference type="EMBL" id="ORY98798.1"/>
    </source>
</evidence>
<keyword evidence="4" id="KW-0805">Transcription regulation</keyword>
<gene>
    <name evidence="7" type="ORF">BCR43DRAFT_436805</name>
</gene>
<dbReference type="PROSITE" id="PS50082">
    <property type="entry name" value="WD_REPEATS_2"/>
    <property type="match status" value="1"/>
</dbReference>
<dbReference type="InterPro" id="IPR051243">
    <property type="entry name" value="PcG_WD-repeat"/>
</dbReference>
<keyword evidence="8" id="KW-1185">Reference proteome</keyword>
<evidence type="ECO:0000313" key="8">
    <source>
        <dbReference type="Proteomes" id="UP000242180"/>
    </source>
</evidence>
<dbReference type="InParanoid" id="A0A1X2HIB2"/>
<dbReference type="STRING" id="13706.A0A1X2HIB2"/>
<dbReference type="Gene3D" id="2.130.10.10">
    <property type="entry name" value="YVTN repeat-like/Quinoprotein amine dehydrogenase"/>
    <property type="match status" value="1"/>
</dbReference>
<sequence length="263" mass="29719">MHLRRIIKENHGSDIHQLAFFFNNKNFSAPVGLDVNKTFDKRGSVQRQQTDTSNVFASVGGCQMNLYDNEHIGDHLDLMSNFDLGQTEDGKSELHTFCWLYRGDDAQIAAAGTDGNIHLVSIAYSEEIKILQGHTKTIHDLQTHPRSDRYILSTSKDGTVRLWDVDLAKCLVIFEADATVTCFYTSGDKFISGGPRGELREWTIPDYEKSDDPVMVPKKDSRLLKKYNGECYIDCIRFANGNVLSKSINGRLEYWNPETGDVT</sequence>
<dbReference type="PANTHER" id="PTHR10253">
    <property type="entry name" value="POLYCOMB PROTEIN"/>
    <property type="match status" value="1"/>
</dbReference>
<name>A0A1X2HIB2_SYNRA</name>
<proteinExistence type="inferred from homology"/>
<evidence type="ECO:0000256" key="4">
    <source>
        <dbReference type="ARBA" id="ARBA00023015"/>
    </source>
</evidence>
<evidence type="ECO:0000256" key="5">
    <source>
        <dbReference type="ARBA" id="ARBA00023163"/>
    </source>
</evidence>
<dbReference type="OMA" id="RDVHRNY"/>
<comment type="similarity">
    <text evidence="1">Belongs to the WD repeat ESC family.</text>
</comment>
<dbReference type="InterPro" id="IPR019775">
    <property type="entry name" value="WD40_repeat_CS"/>
</dbReference>
<keyword evidence="3" id="KW-0677">Repeat</keyword>
<keyword evidence="2 6" id="KW-0853">WD repeat</keyword>
<dbReference type="InterPro" id="IPR036322">
    <property type="entry name" value="WD40_repeat_dom_sf"/>
</dbReference>
<dbReference type="PROSITE" id="PS50294">
    <property type="entry name" value="WD_REPEATS_REGION"/>
    <property type="match status" value="1"/>
</dbReference>
<feature type="repeat" description="WD" evidence="6">
    <location>
        <begin position="131"/>
        <end position="173"/>
    </location>
</feature>
<dbReference type="Pfam" id="PF00400">
    <property type="entry name" value="WD40"/>
    <property type="match status" value="1"/>
</dbReference>
<dbReference type="PROSITE" id="PS00678">
    <property type="entry name" value="WD_REPEATS_1"/>
    <property type="match status" value="1"/>
</dbReference>
<dbReference type="EMBL" id="MCGN01000003">
    <property type="protein sequence ID" value="ORY98798.1"/>
    <property type="molecule type" value="Genomic_DNA"/>
</dbReference>
<organism evidence="7 8">
    <name type="scientific">Syncephalastrum racemosum</name>
    <name type="common">Filamentous fungus</name>
    <dbReference type="NCBI Taxonomy" id="13706"/>
    <lineage>
        <taxon>Eukaryota</taxon>
        <taxon>Fungi</taxon>
        <taxon>Fungi incertae sedis</taxon>
        <taxon>Mucoromycota</taxon>
        <taxon>Mucoromycotina</taxon>
        <taxon>Mucoromycetes</taxon>
        <taxon>Mucorales</taxon>
        <taxon>Syncephalastraceae</taxon>
        <taxon>Syncephalastrum</taxon>
    </lineage>
</organism>
<accession>A0A1X2HIB2</accession>
<evidence type="ECO:0000256" key="2">
    <source>
        <dbReference type="ARBA" id="ARBA00022574"/>
    </source>
</evidence>
<dbReference type="OrthoDB" id="7318948at2759"/>
<protein>
    <submittedName>
        <fullName evidence="7">WD40-repeat-containing domain protein</fullName>
    </submittedName>
</protein>
<evidence type="ECO:0000256" key="3">
    <source>
        <dbReference type="ARBA" id="ARBA00022737"/>
    </source>
</evidence>
<reference evidence="7 8" key="1">
    <citation type="submission" date="2016-07" db="EMBL/GenBank/DDBJ databases">
        <title>Pervasive Adenine N6-methylation of Active Genes in Fungi.</title>
        <authorList>
            <consortium name="DOE Joint Genome Institute"/>
            <person name="Mondo S.J."/>
            <person name="Dannebaum R.O."/>
            <person name="Kuo R.C."/>
            <person name="Labutti K."/>
            <person name="Haridas S."/>
            <person name="Kuo A."/>
            <person name="Salamov A."/>
            <person name="Ahrendt S.R."/>
            <person name="Lipzen A."/>
            <person name="Sullivan W."/>
            <person name="Andreopoulos W.B."/>
            <person name="Clum A."/>
            <person name="Lindquist E."/>
            <person name="Daum C."/>
            <person name="Ramamoorthy G.K."/>
            <person name="Gryganskyi A."/>
            <person name="Culley D."/>
            <person name="Magnuson J.K."/>
            <person name="James T.Y."/>
            <person name="O'Malley M.A."/>
            <person name="Stajich J.E."/>
            <person name="Spatafora J.W."/>
            <person name="Visel A."/>
            <person name="Grigoriev I.V."/>
        </authorList>
    </citation>
    <scope>NUCLEOTIDE SEQUENCE [LARGE SCALE GENOMIC DNA]</scope>
    <source>
        <strain evidence="7 8">NRRL 2496</strain>
    </source>
</reference>
<dbReference type="SUPFAM" id="SSF50978">
    <property type="entry name" value="WD40 repeat-like"/>
    <property type="match status" value="1"/>
</dbReference>
<keyword evidence="5" id="KW-0804">Transcription</keyword>
<dbReference type="AlphaFoldDB" id="A0A1X2HIB2"/>
<dbReference type="SMART" id="SM00320">
    <property type="entry name" value="WD40"/>
    <property type="match status" value="3"/>
</dbReference>